<reference evidence="13" key="1">
    <citation type="submission" date="2024-06" db="EMBL/GenBank/DDBJ databases">
        <authorList>
            <person name="Sun Y."/>
        </authorList>
    </citation>
    <scope>NUCLEOTIDE SEQUENCE</scope>
    <source>
        <strain evidence="13">IGA1.0</strain>
    </source>
</reference>
<dbReference type="InterPro" id="IPR015366">
    <property type="entry name" value="S53_propep"/>
</dbReference>
<evidence type="ECO:0000256" key="9">
    <source>
        <dbReference type="PROSITE-ProRule" id="PRU01032"/>
    </source>
</evidence>
<dbReference type="Gene3D" id="3.40.50.200">
    <property type="entry name" value="Peptidase S8/S53 domain"/>
    <property type="match status" value="1"/>
</dbReference>
<dbReference type="InterPro" id="IPR050819">
    <property type="entry name" value="Tripeptidyl-peptidase_I"/>
</dbReference>
<evidence type="ECO:0000259" key="11">
    <source>
        <dbReference type="PROSITE" id="PS50093"/>
    </source>
</evidence>
<dbReference type="InterPro" id="IPR000601">
    <property type="entry name" value="PKD_dom"/>
</dbReference>
<dbReference type="PROSITE" id="PS51695">
    <property type="entry name" value="SEDOLISIN"/>
    <property type="match status" value="1"/>
</dbReference>
<keyword evidence="7 9" id="KW-0106">Calcium</keyword>
<dbReference type="InterPro" id="IPR013783">
    <property type="entry name" value="Ig-like_fold"/>
</dbReference>
<feature type="chain" id="PRO_5043414421" evidence="10">
    <location>
        <begin position="36"/>
        <end position="932"/>
    </location>
</feature>
<comment type="subcellular location">
    <subcellularLocation>
        <location evidence="1">Secreted</location>
    </subcellularLocation>
</comment>
<dbReference type="Pfam" id="PF04151">
    <property type="entry name" value="PPC"/>
    <property type="match status" value="2"/>
</dbReference>
<feature type="binding site" evidence="9">
    <location>
        <position position="584"/>
    </location>
    <ligand>
        <name>Ca(2+)</name>
        <dbReference type="ChEBI" id="CHEBI:29108"/>
    </ligand>
</feature>
<dbReference type="GO" id="GO:0006508">
    <property type="term" value="P:proteolysis"/>
    <property type="evidence" value="ECO:0007669"/>
    <property type="project" value="UniProtKB-KW"/>
</dbReference>
<dbReference type="GO" id="GO:0008240">
    <property type="term" value="F:tripeptidyl-peptidase activity"/>
    <property type="evidence" value="ECO:0007669"/>
    <property type="project" value="TreeGrafter"/>
</dbReference>
<dbReference type="Pfam" id="PF18911">
    <property type="entry name" value="PKD_4"/>
    <property type="match status" value="1"/>
</dbReference>
<dbReference type="CDD" id="cd11377">
    <property type="entry name" value="Pro-peptidase_S53"/>
    <property type="match status" value="1"/>
</dbReference>
<sequence length="932" mass="94967">MTNHAGLRGMAAPNYRKALLPAALALAMMSLSAHAADNWVATRTGPALLNTAAPVTTASTLSTQATTPRYSLNMTGNPSLAGTMVSPLEASQPLHVAVSLKLRHADQLDQFLQQLNQPGSPGYHQYLTPAQFKARFAPTDAQVQAVVAHLQQSGFTNIEVAGNNQLITADGNALNVTSAFRTNMKRFEYRGRPHFANDSVASVPQALGNIVNAVVGLQNVVVKHTMFHKATLVTAQTQAASAVAHSPADFSAIYGGSSMPAATNTTVGVITWGKMTQVITDLGSFTSSAGLPTVNTQTVNVGSGTFWNDADSNVEWALDSQSIIGTSGGVQKLIFYAAVNGTNDGSLTDAGISAAYNKAVTDNVAKVVNISLGEDETAANSSGTLATDDQIFAQAAAQGQTFSASAGDEGAYESYGGDLYKHGTTTLLSGVSLSNYSVSEPAVSPNVIAVGGTTLSTNGAAWSGETVWNEGLSQDGNNTADDRLWATGGGVSKYEAAPAWQTSALGSSITKRVLPDVAFDAAQSTGALIYANGSQYQVGGTSLASPIFVGAWARIQSANGNALGFPASKFYAAFPGNPSLLHDVTSGNNGYNGYGYNAAAGWDYTTGFGSFNMGAVSTYAQANWGGSTPPANNPPVASFGDTTSGLTASFTDSSTDSDGTIASHSWNFGDGGTSTTASPSHTYAAAGTYTVSLTVTDNDGASNTSTQSVTVTAAGGGGGNVLQNGVALTGQAAATGAQLAYTVVIPAGATNLVIAESGGTGDADLYTKFGSAPTLSSYDCRPYVSGNSESCTVASPQAGTYYVMLNGYAAFSGVSIKASWSTGGGSGGGNVLQNGTPVTGLQATKNNAVNYTMVVPAGASNLKFAISGGTGDADLYVKRGSAPTTSSYDCRPYVAGNSETCNISPSTAGTYYVMVRAYSSYSGVTLTGSYTP</sequence>
<dbReference type="InterPro" id="IPR023828">
    <property type="entry name" value="Peptidase_S8_Ser-AS"/>
</dbReference>
<keyword evidence="6 9" id="KW-0720">Serine protease</keyword>
<keyword evidence="4 9" id="KW-0479">Metal-binding</keyword>
<proteinExistence type="predicted"/>
<comment type="cofactor">
    <cofactor evidence="9">
        <name>Ca(2+)</name>
        <dbReference type="ChEBI" id="CHEBI:29108"/>
    </cofactor>
    <text evidence="9">Binds 1 Ca(2+) ion per subunit.</text>
</comment>
<evidence type="ECO:0000256" key="4">
    <source>
        <dbReference type="ARBA" id="ARBA00022723"/>
    </source>
</evidence>
<evidence type="ECO:0000256" key="2">
    <source>
        <dbReference type="ARBA" id="ARBA00022525"/>
    </source>
</evidence>
<feature type="active site" description="Charge relay system" evidence="9">
    <location>
        <position position="542"/>
    </location>
</feature>
<dbReference type="InterPro" id="IPR022409">
    <property type="entry name" value="PKD/Chitinase_dom"/>
</dbReference>
<feature type="binding site" evidence="9">
    <location>
        <position position="583"/>
    </location>
    <ligand>
        <name>Ca(2+)</name>
        <dbReference type="ChEBI" id="CHEBI:29108"/>
    </ligand>
</feature>
<dbReference type="PANTHER" id="PTHR14218:SF15">
    <property type="entry name" value="TRIPEPTIDYL-PEPTIDASE 1"/>
    <property type="match status" value="1"/>
</dbReference>
<name>A0AAU7QKJ8_9GAMM</name>
<evidence type="ECO:0000256" key="7">
    <source>
        <dbReference type="ARBA" id="ARBA00022837"/>
    </source>
</evidence>
<accession>A0AAU7QKJ8</accession>
<evidence type="ECO:0000256" key="6">
    <source>
        <dbReference type="ARBA" id="ARBA00022825"/>
    </source>
</evidence>
<keyword evidence="10" id="KW-0732">Signal</keyword>
<evidence type="ECO:0000256" key="8">
    <source>
        <dbReference type="ARBA" id="ARBA00023145"/>
    </source>
</evidence>
<feature type="binding site" evidence="9">
    <location>
        <position position="603"/>
    </location>
    <ligand>
        <name>Ca(2+)</name>
        <dbReference type="ChEBI" id="CHEBI:29108"/>
    </ligand>
</feature>
<dbReference type="InterPro" id="IPR036852">
    <property type="entry name" value="Peptidase_S8/S53_dom_sf"/>
</dbReference>
<feature type="signal peptide" evidence="10">
    <location>
        <begin position="1"/>
        <end position="35"/>
    </location>
</feature>
<dbReference type="CDD" id="cd04056">
    <property type="entry name" value="Peptidases_S53"/>
    <property type="match status" value="1"/>
</dbReference>
<dbReference type="FunFam" id="2.60.120.380:FF:000013">
    <property type="entry name" value="Alkaline serine protease"/>
    <property type="match status" value="1"/>
</dbReference>
<dbReference type="PROSITE" id="PS50093">
    <property type="entry name" value="PKD"/>
    <property type="match status" value="1"/>
</dbReference>
<keyword evidence="3 9" id="KW-0645">Protease</keyword>
<dbReference type="RefSeq" id="WP_350016171.1">
    <property type="nucleotide sequence ID" value="NZ_CP157948.1"/>
</dbReference>
<dbReference type="CDD" id="cd00146">
    <property type="entry name" value="PKD"/>
    <property type="match status" value="1"/>
</dbReference>
<dbReference type="GO" id="GO:0004252">
    <property type="term" value="F:serine-type endopeptidase activity"/>
    <property type="evidence" value="ECO:0007669"/>
    <property type="project" value="UniProtKB-UniRule"/>
</dbReference>
<gene>
    <name evidence="13" type="ORF">ABNK63_15860</name>
</gene>
<dbReference type="GO" id="GO:0046872">
    <property type="term" value="F:metal ion binding"/>
    <property type="evidence" value="ECO:0007669"/>
    <property type="project" value="UniProtKB-UniRule"/>
</dbReference>
<evidence type="ECO:0000313" key="13">
    <source>
        <dbReference type="EMBL" id="XBS89848.1"/>
    </source>
</evidence>
<dbReference type="SMART" id="SM00089">
    <property type="entry name" value="PKD"/>
    <property type="match status" value="1"/>
</dbReference>
<evidence type="ECO:0000256" key="3">
    <source>
        <dbReference type="ARBA" id="ARBA00022670"/>
    </source>
</evidence>
<evidence type="ECO:0000256" key="1">
    <source>
        <dbReference type="ARBA" id="ARBA00004613"/>
    </source>
</evidence>
<dbReference type="Pfam" id="PF09286">
    <property type="entry name" value="Pro-kuma_activ"/>
    <property type="match status" value="1"/>
</dbReference>
<dbReference type="InterPro" id="IPR030400">
    <property type="entry name" value="Sedolisin_dom"/>
</dbReference>
<feature type="active site" description="Charge relay system" evidence="9">
    <location>
        <position position="315"/>
    </location>
</feature>
<evidence type="ECO:0000256" key="5">
    <source>
        <dbReference type="ARBA" id="ARBA00022801"/>
    </source>
</evidence>
<dbReference type="InterPro" id="IPR035986">
    <property type="entry name" value="PKD_dom_sf"/>
</dbReference>
<keyword evidence="5 9" id="KW-0378">Hydrolase</keyword>
<dbReference type="PROSITE" id="PS00138">
    <property type="entry name" value="SUBTILASE_SER"/>
    <property type="match status" value="1"/>
</dbReference>
<dbReference type="AlphaFoldDB" id="A0AAU7QKJ8"/>
<dbReference type="EMBL" id="CP157948">
    <property type="protein sequence ID" value="XBS89848.1"/>
    <property type="molecule type" value="Genomic_DNA"/>
</dbReference>
<dbReference type="GO" id="GO:0005576">
    <property type="term" value="C:extracellular region"/>
    <property type="evidence" value="ECO:0007669"/>
    <property type="project" value="UniProtKB-SubCell"/>
</dbReference>
<dbReference type="SUPFAM" id="SSF52743">
    <property type="entry name" value="Subtilisin-like"/>
    <property type="match status" value="1"/>
</dbReference>
<dbReference type="Gene3D" id="2.60.120.380">
    <property type="match status" value="2"/>
</dbReference>
<evidence type="ECO:0000259" key="12">
    <source>
        <dbReference type="PROSITE" id="PS51695"/>
    </source>
</evidence>
<feature type="domain" description="Peptidase S53" evidence="12">
    <location>
        <begin position="244"/>
        <end position="623"/>
    </location>
</feature>
<dbReference type="Gene3D" id="2.60.40.10">
    <property type="entry name" value="Immunoglobulins"/>
    <property type="match status" value="1"/>
</dbReference>
<organism evidence="13">
    <name type="scientific">Rhodanobacter sp. IGA1.0</name>
    <dbReference type="NCBI Taxonomy" id="3158582"/>
    <lineage>
        <taxon>Bacteria</taxon>
        <taxon>Pseudomonadati</taxon>
        <taxon>Pseudomonadota</taxon>
        <taxon>Gammaproteobacteria</taxon>
        <taxon>Lysobacterales</taxon>
        <taxon>Rhodanobacteraceae</taxon>
        <taxon>Rhodanobacter</taxon>
    </lineage>
</organism>
<keyword evidence="8" id="KW-0865">Zymogen</keyword>
<dbReference type="SMART" id="SM00944">
    <property type="entry name" value="Pro-kuma_activ"/>
    <property type="match status" value="1"/>
</dbReference>
<evidence type="ECO:0000256" key="10">
    <source>
        <dbReference type="SAM" id="SignalP"/>
    </source>
</evidence>
<dbReference type="SUPFAM" id="SSF49299">
    <property type="entry name" value="PKD domain"/>
    <property type="match status" value="1"/>
</dbReference>
<dbReference type="PANTHER" id="PTHR14218">
    <property type="entry name" value="PROTEASE S8 TRIPEPTIDYL PEPTIDASE I CLN2"/>
    <property type="match status" value="1"/>
</dbReference>
<protein>
    <submittedName>
        <fullName evidence="13">Pre-peptidase C-terminal domain-containing protein</fullName>
    </submittedName>
</protein>
<feature type="active site" description="Charge relay system" evidence="9">
    <location>
        <position position="319"/>
    </location>
</feature>
<dbReference type="SUPFAM" id="SSF54897">
    <property type="entry name" value="Protease propeptides/inhibitors"/>
    <property type="match status" value="1"/>
</dbReference>
<feature type="binding site" evidence="9">
    <location>
        <position position="601"/>
    </location>
    <ligand>
        <name>Ca(2+)</name>
        <dbReference type="ChEBI" id="CHEBI:29108"/>
    </ligand>
</feature>
<feature type="domain" description="PKD" evidence="11">
    <location>
        <begin position="631"/>
        <end position="718"/>
    </location>
</feature>
<dbReference type="InterPro" id="IPR007280">
    <property type="entry name" value="Peptidase_C_arc/bac"/>
</dbReference>
<keyword evidence="2" id="KW-0964">Secreted</keyword>